<dbReference type="Pfam" id="PF12710">
    <property type="entry name" value="HAD"/>
    <property type="match status" value="1"/>
</dbReference>
<dbReference type="RefSeq" id="WP_115620407.1">
    <property type="nucleotide sequence ID" value="NZ_UFVR01000004.1"/>
</dbReference>
<dbReference type="EMBL" id="UFVR01000004">
    <property type="protein sequence ID" value="SUX46769.1"/>
    <property type="molecule type" value="Genomic_DNA"/>
</dbReference>
<dbReference type="SUPFAM" id="SSF56784">
    <property type="entry name" value="HAD-like"/>
    <property type="match status" value="1"/>
</dbReference>
<sequence>MNIKSISQILFFSFVLIACKQTDKNENNNPKITLSDPLPSWNDNANKKAIIDFVTKTTTEGSEDFIPVADRIACFDNDGTLWSEQPMYFQLAFAIDQVKIMAKDHPEWNNKEPFKALLEDDMEKVMNGGEQALLQLVAASHAGMSTEEFDKNVADWIKTAKHPKTGKLYNEMVFQPMIELLHYLQSKDYKTFIVSSGGIDFMRVWAEKIYNIPSYQIIGSSIKTKYEVGENGVTKLIKLPELNFNNDKEGKPVGIHQHIGKRPVLAFGNSDGDYQMLQWTTTAKDYPRLGLILHHTDAEREWANDRDSHIGKLDKGLNDATKNGWLLVNMKEDWNKVFPK</sequence>
<reference evidence="1 2" key="1">
    <citation type="submission" date="2018-06" db="EMBL/GenBank/DDBJ databases">
        <authorList>
            <consortium name="Pathogen Informatics"/>
            <person name="Doyle S."/>
        </authorList>
    </citation>
    <scope>NUCLEOTIDE SEQUENCE [LARGE SCALE GENOMIC DNA]</scope>
    <source>
        <strain evidence="1 2">NCTC13532</strain>
    </source>
</reference>
<keyword evidence="1" id="KW-0378">Hydrolase</keyword>
<evidence type="ECO:0000313" key="2">
    <source>
        <dbReference type="Proteomes" id="UP000254282"/>
    </source>
</evidence>
<dbReference type="Gene3D" id="3.40.50.1000">
    <property type="entry name" value="HAD superfamily/HAD-like"/>
    <property type="match status" value="1"/>
</dbReference>
<dbReference type="GO" id="GO:0016787">
    <property type="term" value="F:hydrolase activity"/>
    <property type="evidence" value="ECO:0007669"/>
    <property type="project" value="UniProtKB-KW"/>
</dbReference>
<accession>A0A381FJP6</accession>
<protein>
    <submittedName>
        <fullName evidence="1">HAD phosphoserine phosphatase-like hydrolase, family IB</fullName>
    </submittedName>
</protein>
<dbReference type="InterPro" id="IPR023214">
    <property type="entry name" value="HAD_sf"/>
</dbReference>
<name>A0A381FJP6_9FLAO</name>
<organism evidence="1 2">
    <name type="scientific">Chryseobacterium indoltheticum</name>
    <dbReference type="NCBI Taxonomy" id="254"/>
    <lineage>
        <taxon>Bacteria</taxon>
        <taxon>Pseudomonadati</taxon>
        <taxon>Bacteroidota</taxon>
        <taxon>Flavobacteriia</taxon>
        <taxon>Flavobacteriales</taxon>
        <taxon>Weeksellaceae</taxon>
        <taxon>Chryseobacterium group</taxon>
        <taxon>Chryseobacterium</taxon>
    </lineage>
</organism>
<dbReference type="AlphaFoldDB" id="A0A381FJP6"/>
<dbReference type="Proteomes" id="UP000254282">
    <property type="component" value="Unassembled WGS sequence"/>
</dbReference>
<dbReference type="PROSITE" id="PS51257">
    <property type="entry name" value="PROKAR_LIPOPROTEIN"/>
    <property type="match status" value="1"/>
</dbReference>
<dbReference type="InterPro" id="IPR036412">
    <property type="entry name" value="HAD-like_sf"/>
</dbReference>
<proteinExistence type="predicted"/>
<dbReference type="CDD" id="cd01427">
    <property type="entry name" value="HAD_like"/>
    <property type="match status" value="1"/>
</dbReference>
<gene>
    <name evidence="1" type="ORF">NCTC13532_02324</name>
</gene>
<evidence type="ECO:0000313" key="1">
    <source>
        <dbReference type="EMBL" id="SUX46769.1"/>
    </source>
</evidence>